<organism evidence="12">
    <name type="scientific">Musa acuminata subsp. malaccensis</name>
    <name type="common">Wild banana</name>
    <name type="synonym">Musa malaccensis</name>
    <dbReference type="NCBI Taxonomy" id="214687"/>
    <lineage>
        <taxon>Eukaryota</taxon>
        <taxon>Viridiplantae</taxon>
        <taxon>Streptophyta</taxon>
        <taxon>Embryophyta</taxon>
        <taxon>Tracheophyta</taxon>
        <taxon>Spermatophyta</taxon>
        <taxon>Magnoliopsida</taxon>
        <taxon>Liliopsida</taxon>
        <taxon>Zingiberales</taxon>
        <taxon>Musaceae</taxon>
        <taxon>Musa</taxon>
    </lineage>
</organism>
<dbReference type="PANTHER" id="PTHR31251:SF208">
    <property type="entry name" value="SQUAMOSA PROMOTER-BINDING-LIKE PROTEIN 18"/>
    <property type="match status" value="1"/>
</dbReference>
<dbReference type="EMBL" id="HG996473">
    <property type="protein sequence ID" value="CAG1857633.1"/>
    <property type="molecule type" value="Genomic_DNA"/>
</dbReference>
<name>A0A8D7B0I8_MUSAM</name>
<dbReference type="InterPro" id="IPR036893">
    <property type="entry name" value="SBP_sf"/>
</dbReference>
<feature type="compositionally biased region" description="Low complexity" evidence="10">
    <location>
        <begin position="70"/>
        <end position="90"/>
    </location>
</feature>
<evidence type="ECO:0000256" key="2">
    <source>
        <dbReference type="ARBA" id="ARBA00022723"/>
    </source>
</evidence>
<evidence type="ECO:0000256" key="6">
    <source>
        <dbReference type="ARBA" id="ARBA00023125"/>
    </source>
</evidence>
<evidence type="ECO:0000256" key="5">
    <source>
        <dbReference type="ARBA" id="ARBA00023015"/>
    </source>
</evidence>
<dbReference type="SUPFAM" id="SSF103612">
    <property type="entry name" value="SBT domain"/>
    <property type="match status" value="1"/>
</dbReference>
<evidence type="ECO:0000256" key="10">
    <source>
        <dbReference type="SAM" id="MobiDB-lite"/>
    </source>
</evidence>
<keyword evidence="2" id="KW-0479">Metal-binding</keyword>
<comment type="subcellular location">
    <subcellularLocation>
        <location evidence="1">Nucleus</location>
    </subcellularLocation>
</comment>
<evidence type="ECO:0000256" key="7">
    <source>
        <dbReference type="ARBA" id="ARBA00023163"/>
    </source>
</evidence>
<evidence type="ECO:0000256" key="3">
    <source>
        <dbReference type="ARBA" id="ARBA00022771"/>
    </source>
</evidence>
<feature type="region of interest" description="Disordered" evidence="10">
    <location>
        <begin position="58"/>
        <end position="90"/>
    </location>
</feature>
<keyword evidence="6" id="KW-0238">DNA-binding</keyword>
<gene>
    <name evidence="12" type="ORF">GSMUA_30050.1</name>
</gene>
<reference evidence="12" key="1">
    <citation type="submission" date="2021-03" db="EMBL/GenBank/DDBJ databases">
        <authorList>
            <consortium name="Genoscope - CEA"/>
            <person name="William W."/>
        </authorList>
    </citation>
    <scope>NUCLEOTIDE SEQUENCE</scope>
    <source>
        <strain evidence="12">Doubled-haploid Pahang</strain>
    </source>
</reference>
<keyword evidence="8" id="KW-0539">Nucleus</keyword>
<keyword evidence="3 9" id="KW-0863">Zinc-finger</keyword>
<dbReference type="AlphaFoldDB" id="A0A8D7B0I8"/>
<feature type="domain" description="SBP-type" evidence="11">
    <location>
        <begin position="94"/>
        <end position="171"/>
    </location>
</feature>
<dbReference type="PANTHER" id="PTHR31251">
    <property type="entry name" value="SQUAMOSA PROMOTER-BINDING-LIKE PROTEIN 4"/>
    <property type="match status" value="1"/>
</dbReference>
<dbReference type="Pfam" id="PF03110">
    <property type="entry name" value="SBP"/>
    <property type="match status" value="1"/>
</dbReference>
<dbReference type="GO" id="GO:0005634">
    <property type="term" value="C:nucleus"/>
    <property type="evidence" value="ECO:0007669"/>
    <property type="project" value="UniProtKB-SubCell"/>
</dbReference>
<evidence type="ECO:0000256" key="8">
    <source>
        <dbReference type="ARBA" id="ARBA00023242"/>
    </source>
</evidence>
<keyword evidence="7" id="KW-0804">Transcription</keyword>
<dbReference type="PROSITE" id="PS51141">
    <property type="entry name" value="ZF_SBP"/>
    <property type="match status" value="1"/>
</dbReference>
<keyword evidence="5" id="KW-0805">Transcription regulation</keyword>
<dbReference type="InterPro" id="IPR004333">
    <property type="entry name" value="SBP_dom"/>
</dbReference>
<evidence type="ECO:0000313" key="12">
    <source>
        <dbReference type="EMBL" id="CAG1857633.1"/>
    </source>
</evidence>
<evidence type="ECO:0000259" key="11">
    <source>
        <dbReference type="PROSITE" id="PS51141"/>
    </source>
</evidence>
<keyword evidence="4" id="KW-0862">Zinc</keyword>
<dbReference type="GO" id="GO:0008270">
    <property type="term" value="F:zinc ion binding"/>
    <property type="evidence" value="ECO:0007669"/>
    <property type="project" value="UniProtKB-KW"/>
</dbReference>
<accession>A0A8D7B0I8</accession>
<dbReference type="FunFam" id="4.10.1100.10:FF:000001">
    <property type="entry name" value="Squamosa promoter-binding-like protein 14"/>
    <property type="match status" value="1"/>
</dbReference>
<sequence length="413" mass="44902">MDWDLKMPPWDLAELDRDAVPSLGSLVAGPTGGSAPRSPLSGPGCSIDLKLGGVGDSGSSYRWKDHPRISSTTMVSSSSGPSKRQRASSNASQNASCLVDGCKADLSKCREYHRRHKVCEAHSKTPVVLVGGQEQRFCQQCSRFHLLVEFDEVKRSCRKRLDGHNKRRRKPQPSSNQSTSYCPYKLFLACTGTKYLAYPQIFPPTSTESNWAGIVKTEDSTGYTQCTVADLIINRNPFLSDSSHRYSKERKQFPFLQESETSLSSISTLGSLVGQTHFMTSTMSGVGSSSNKMFSNGLSQVLHSDCALSLLSSPTQTSGIKLSHGMPSSDQIPMAEPLVPSLQYGNVTRYSHSAPRNVSPVEYSCSVMGDNHVSTVLASDDATDADIHCQSIFHIGDEGPSNGTSQALPFSWQ</sequence>
<dbReference type="GO" id="GO:0003677">
    <property type="term" value="F:DNA binding"/>
    <property type="evidence" value="ECO:0007669"/>
    <property type="project" value="UniProtKB-KW"/>
</dbReference>
<evidence type="ECO:0000256" key="9">
    <source>
        <dbReference type="PROSITE-ProRule" id="PRU00470"/>
    </source>
</evidence>
<proteinExistence type="predicted"/>
<dbReference type="Gene3D" id="4.10.1100.10">
    <property type="entry name" value="Transcription factor, SBP-box domain"/>
    <property type="match status" value="1"/>
</dbReference>
<evidence type="ECO:0000256" key="1">
    <source>
        <dbReference type="ARBA" id="ARBA00004123"/>
    </source>
</evidence>
<dbReference type="InterPro" id="IPR044817">
    <property type="entry name" value="SBP-like"/>
</dbReference>
<evidence type="ECO:0000256" key="4">
    <source>
        <dbReference type="ARBA" id="ARBA00022833"/>
    </source>
</evidence>
<protein>
    <submittedName>
        <fullName evidence="12">(wild Malaysian banana) hypothetical protein</fullName>
    </submittedName>
</protein>